<name>A0A562QJQ7_9BRAD</name>
<dbReference type="AlphaFoldDB" id="A0A562QJQ7"/>
<evidence type="ECO:0000313" key="2">
    <source>
        <dbReference type="EMBL" id="TWI56420.1"/>
    </source>
</evidence>
<sequence>MHRDIRPSERGSDHSGNVGVSKSGDIVHNCVGVGGCKRSVKRSLIAKPIKPDGNIYRIDVSREEGGGAFEAMLLPACERQR</sequence>
<dbReference type="EMBL" id="VLLA01000053">
    <property type="protein sequence ID" value="TWI56420.1"/>
    <property type="molecule type" value="Genomic_DNA"/>
</dbReference>
<keyword evidence="3" id="KW-1185">Reference proteome</keyword>
<dbReference type="Proteomes" id="UP000316291">
    <property type="component" value="Unassembled WGS sequence"/>
</dbReference>
<feature type="compositionally biased region" description="Basic and acidic residues" evidence="1">
    <location>
        <begin position="1"/>
        <end position="13"/>
    </location>
</feature>
<gene>
    <name evidence="2" type="ORF">IQ16_08434</name>
</gene>
<evidence type="ECO:0000256" key="1">
    <source>
        <dbReference type="SAM" id="MobiDB-lite"/>
    </source>
</evidence>
<accession>A0A562QJQ7</accession>
<evidence type="ECO:0000313" key="3">
    <source>
        <dbReference type="Proteomes" id="UP000316291"/>
    </source>
</evidence>
<comment type="caution">
    <text evidence="2">The sequence shown here is derived from an EMBL/GenBank/DDBJ whole genome shotgun (WGS) entry which is preliminary data.</text>
</comment>
<organism evidence="2 3">
    <name type="scientific">Bradyrhizobium huanghuaihaiense</name>
    <dbReference type="NCBI Taxonomy" id="990078"/>
    <lineage>
        <taxon>Bacteria</taxon>
        <taxon>Pseudomonadati</taxon>
        <taxon>Pseudomonadota</taxon>
        <taxon>Alphaproteobacteria</taxon>
        <taxon>Hyphomicrobiales</taxon>
        <taxon>Nitrobacteraceae</taxon>
        <taxon>Bradyrhizobium</taxon>
    </lineage>
</organism>
<protein>
    <submittedName>
        <fullName evidence="2">Uncharacterized protein</fullName>
    </submittedName>
</protein>
<feature type="region of interest" description="Disordered" evidence="1">
    <location>
        <begin position="1"/>
        <end position="24"/>
    </location>
</feature>
<reference evidence="2 3" key="1">
    <citation type="journal article" date="2015" name="Stand. Genomic Sci.">
        <title>Genomic Encyclopedia of Bacterial and Archaeal Type Strains, Phase III: the genomes of soil and plant-associated and newly described type strains.</title>
        <authorList>
            <person name="Whitman W.B."/>
            <person name="Woyke T."/>
            <person name="Klenk H.P."/>
            <person name="Zhou Y."/>
            <person name="Lilburn T.G."/>
            <person name="Beck B.J."/>
            <person name="De Vos P."/>
            <person name="Vandamme P."/>
            <person name="Eisen J.A."/>
            <person name="Garrity G."/>
            <person name="Hugenholtz P."/>
            <person name="Kyrpides N.C."/>
        </authorList>
    </citation>
    <scope>NUCLEOTIDE SEQUENCE [LARGE SCALE GENOMIC DNA]</scope>
    <source>
        <strain evidence="2 3">CGMCC 1.10948</strain>
    </source>
</reference>
<proteinExistence type="predicted"/>